<feature type="domain" description="YlxR" evidence="1">
    <location>
        <begin position="1"/>
        <end position="64"/>
    </location>
</feature>
<organism evidence="2 3">
    <name type="scientific">Amycolatopsis acididurans</name>
    <dbReference type="NCBI Taxonomy" id="2724524"/>
    <lineage>
        <taxon>Bacteria</taxon>
        <taxon>Bacillati</taxon>
        <taxon>Actinomycetota</taxon>
        <taxon>Actinomycetes</taxon>
        <taxon>Pseudonocardiales</taxon>
        <taxon>Pseudonocardiaceae</taxon>
        <taxon>Amycolatopsis</taxon>
    </lineage>
</organism>
<dbReference type="PANTHER" id="PTHR34215">
    <property type="entry name" value="BLL0784 PROTEIN"/>
    <property type="match status" value="1"/>
</dbReference>
<dbReference type="RefSeq" id="WP_168520283.1">
    <property type="nucleotide sequence ID" value="NZ_JAAXLS010000033.1"/>
</dbReference>
<evidence type="ECO:0000313" key="2">
    <source>
        <dbReference type="EMBL" id="NKQ57259.1"/>
    </source>
</evidence>
<dbReference type="InterPro" id="IPR007393">
    <property type="entry name" value="YlxR_dom"/>
</dbReference>
<dbReference type="Gene3D" id="3.30.1230.10">
    <property type="entry name" value="YlxR-like"/>
    <property type="match status" value="1"/>
</dbReference>
<proteinExistence type="predicted"/>
<dbReference type="Pfam" id="PF04296">
    <property type="entry name" value="YlxR"/>
    <property type="match status" value="1"/>
</dbReference>
<protein>
    <submittedName>
        <fullName evidence="2">YlxR family protein</fullName>
    </submittedName>
</protein>
<name>A0ABX1JCR6_9PSEU</name>
<evidence type="ECO:0000313" key="3">
    <source>
        <dbReference type="Proteomes" id="UP000715441"/>
    </source>
</evidence>
<dbReference type="SUPFAM" id="SSF64376">
    <property type="entry name" value="YlxR-like"/>
    <property type="match status" value="1"/>
</dbReference>
<dbReference type="PANTHER" id="PTHR34215:SF1">
    <property type="entry name" value="YLXR DOMAIN-CONTAINING PROTEIN"/>
    <property type="match status" value="1"/>
</dbReference>
<keyword evidence="3" id="KW-1185">Reference proteome</keyword>
<dbReference type="InterPro" id="IPR037465">
    <property type="entry name" value="YlxR"/>
</dbReference>
<accession>A0ABX1JCR6</accession>
<dbReference type="InterPro" id="IPR035931">
    <property type="entry name" value="YlxR-like_sf"/>
</dbReference>
<comment type="caution">
    <text evidence="2">The sequence shown here is derived from an EMBL/GenBank/DDBJ whole genome shotgun (WGS) entry which is preliminary data.</text>
</comment>
<gene>
    <name evidence="2" type="ORF">HFP15_30755</name>
</gene>
<reference evidence="2 3" key="1">
    <citation type="submission" date="2020-04" db="EMBL/GenBank/DDBJ databases">
        <title>Novel species.</title>
        <authorList>
            <person name="Teo W.F.A."/>
            <person name="Lipun K."/>
            <person name="Srisuk N."/>
            <person name="Duangmal K."/>
        </authorList>
    </citation>
    <scope>NUCLEOTIDE SEQUENCE [LARGE SCALE GENOMIC DNA]</scope>
    <source>
        <strain evidence="2 3">K13G38</strain>
    </source>
</reference>
<dbReference type="EMBL" id="JAAXLS010000033">
    <property type="protein sequence ID" value="NKQ57259.1"/>
    <property type="molecule type" value="Genomic_DNA"/>
</dbReference>
<dbReference type="Proteomes" id="UP000715441">
    <property type="component" value="Unassembled WGS sequence"/>
</dbReference>
<sequence>MCVGCRRRASHGELVRVVAKEGHVVVDERRRLPGRGAWLHPEPECLTKAERRRAFSRALRAPGTLDVTALRRHLEQHAG</sequence>
<evidence type="ECO:0000259" key="1">
    <source>
        <dbReference type="Pfam" id="PF04296"/>
    </source>
</evidence>